<dbReference type="InterPro" id="IPR035983">
    <property type="entry name" value="Hect_E3_ubiquitin_ligase"/>
</dbReference>
<proteinExistence type="inferred from homology"/>
<dbReference type="InterPro" id="IPR011989">
    <property type="entry name" value="ARM-like"/>
</dbReference>
<dbReference type="PANTHER" id="PTHR45670">
    <property type="entry name" value="E3 UBIQUITIN-PROTEIN LIGASE TRIP12"/>
    <property type="match status" value="1"/>
</dbReference>
<accession>G8XZ08</accession>
<dbReference type="FunCoup" id="G8XZ08">
    <property type="interactions" value="2037"/>
</dbReference>
<keyword evidence="4" id="KW-0808">Transferase</keyword>
<dbReference type="Pfam" id="PF25579">
    <property type="entry name" value="TPR_TRIP12_N"/>
    <property type="match status" value="1"/>
</dbReference>
<dbReference type="EC" id="2.3.2.26" evidence="3"/>
<evidence type="ECO:0000256" key="4">
    <source>
        <dbReference type="ARBA" id="ARBA00022679"/>
    </source>
</evidence>
<evidence type="ECO:0000256" key="5">
    <source>
        <dbReference type="ARBA" id="ARBA00022786"/>
    </source>
</evidence>
<dbReference type="InterPro" id="IPR045322">
    <property type="entry name" value="HECTD1/TRIP12-like"/>
</dbReference>
<dbReference type="OrthoDB" id="423283at2759"/>
<dbReference type="EMBL" id="FO082046">
    <property type="protein sequence ID" value="CCE86917.1"/>
    <property type="molecule type" value="Genomic_DNA"/>
</dbReference>
<organism evidence="9 10">
    <name type="scientific">Pichia sorbitophila (strain ATCC MYA-4447 / BCRC 22081 / CBS 7064 / NBRC 10061 / NRRL Y-12695)</name>
    <name type="common">Hybrid yeast</name>
    <dbReference type="NCBI Taxonomy" id="559304"/>
    <lineage>
        <taxon>Eukaryota</taxon>
        <taxon>Fungi</taxon>
        <taxon>Dikarya</taxon>
        <taxon>Ascomycota</taxon>
        <taxon>Saccharomycotina</taxon>
        <taxon>Pichiomycetes</taxon>
        <taxon>Debaryomycetaceae</taxon>
        <taxon>Millerozyma</taxon>
    </lineage>
</organism>
<evidence type="ECO:0000256" key="7">
    <source>
        <dbReference type="SAM" id="MobiDB-lite"/>
    </source>
</evidence>
<dbReference type="Gene3D" id="3.30.2410.10">
    <property type="entry name" value="Hect, E3 ligase catalytic domain"/>
    <property type="match status" value="1"/>
</dbReference>
<dbReference type="Gene3D" id="1.25.10.10">
    <property type="entry name" value="Leucine-rich Repeat Variant"/>
    <property type="match status" value="1"/>
</dbReference>
<dbReference type="SUPFAM" id="SSF48371">
    <property type="entry name" value="ARM repeat"/>
    <property type="match status" value="1"/>
</dbReference>
<evidence type="ECO:0000256" key="1">
    <source>
        <dbReference type="ARBA" id="ARBA00000885"/>
    </source>
</evidence>
<keyword evidence="5 6" id="KW-0833">Ubl conjugation pathway</keyword>
<feature type="region of interest" description="Disordered" evidence="7">
    <location>
        <begin position="1"/>
        <end position="128"/>
    </location>
</feature>
<evidence type="ECO:0000259" key="8">
    <source>
        <dbReference type="PROSITE" id="PS50237"/>
    </source>
</evidence>
<feature type="domain" description="HECT" evidence="8">
    <location>
        <begin position="1291"/>
        <end position="1651"/>
    </location>
</feature>
<feature type="compositionally biased region" description="Polar residues" evidence="7">
    <location>
        <begin position="1"/>
        <end position="10"/>
    </location>
</feature>
<reference evidence="9 10" key="1">
    <citation type="journal article" date="2012" name="G3 (Bethesda)">
        <title>Pichia sorbitophila, an interspecies yeast hybrid reveals early steps of genome resolution following polyploidization.</title>
        <authorList>
            <person name="Leh Louis V."/>
            <person name="Despons L."/>
            <person name="Friedrich A."/>
            <person name="Martin T."/>
            <person name="Durrens P."/>
            <person name="Casaregola S."/>
            <person name="Neuveglise C."/>
            <person name="Fairhead C."/>
            <person name="Marck C."/>
            <person name="Cruz J.A."/>
            <person name="Straub M.L."/>
            <person name="Kugler V."/>
            <person name="Sacerdot C."/>
            <person name="Uzunov Z."/>
            <person name="Thierry A."/>
            <person name="Weiss S."/>
            <person name="Bleykasten C."/>
            <person name="De Montigny J."/>
            <person name="Jacques N."/>
            <person name="Jung P."/>
            <person name="Lemaire M."/>
            <person name="Mallet S."/>
            <person name="Morel G."/>
            <person name="Richard G.F."/>
            <person name="Sarkar A."/>
            <person name="Savel G."/>
            <person name="Schacherer J."/>
            <person name="Seret M.L."/>
            <person name="Talla E."/>
            <person name="Samson G."/>
            <person name="Jubin C."/>
            <person name="Poulain J."/>
            <person name="Vacherie B."/>
            <person name="Barbe V."/>
            <person name="Pelletier E."/>
            <person name="Sherman D.J."/>
            <person name="Westhof E."/>
            <person name="Weissenbach J."/>
            <person name="Baret P.V."/>
            <person name="Wincker P."/>
            <person name="Gaillardin C."/>
            <person name="Dujon B."/>
            <person name="Souciet J.L."/>
        </authorList>
    </citation>
    <scope>NUCLEOTIDE SEQUENCE [LARGE SCALE GENOMIC DNA]</scope>
    <source>
        <strain evidence="10">ATCC MYA-4447 / BCRC 22081 / CBS 7064 / NBRC 10061 / NRRL Y-12695</strain>
    </source>
</reference>
<dbReference type="Pfam" id="PF00632">
    <property type="entry name" value="HECT"/>
    <property type="match status" value="1"/>
</dbReference>
<evidence type="ECO:0000256" key="6">
    <source>
        <dbReference type="PROSITE-ProRule" id="PRU00104"/>
    </source>
</evidence>
<comment type="similarity">
    <text evidence="2">Belongs to the UPL family. K-HECT subfamily.</text>
</comment>
<name>G8XZ08_PICSO</name>
<dbReference type="InterPro" id="IPR016024">
    <property type="entry name" value="ARM-type_fold"/>
</dbReference>
<evidence type="ECO:0000313" key="10">
    <source>
        <dbReference type="Proteomes" id="UP000005222"/>
    </source>
</evidence>
<dbReference type="GO" id="GO:0016607">
    <property type="term" value="C:nuclear speck"/>
    <property type="evidence" value="ECO:0007669"/>
    <property type="project" value="TreeGrafter"/>
</dbReference>
<dbReference type="SMART" id="SM00119">
    <property type="entry name" value="HECTc"/>
    <property type="match status" value="1"/>
</dbReference>
<dbReference type="eggNOG" id="KOG0168">
    <property type="taxonomic scope" value="Eukaryota"/>
</dbReference>
<dbReference type="SUPFAM" id="SSF56204">
    <property type="entry name" value="Hect, E3 ligase catalytic domain"/>
    <property type="match status" value="1"/>
</dbReference>
<dbReference type="OMA" id="FFTIHAQ"/>
<dbReference type="eggNOG" id="KOG0170">
    <property type="taxonomic scope" value="Eukaryota"/>
</dbReference>
<dbReference type="STRING" id="559304.G8XZ08"/>
<feature type="compositionally biased region" description="Acidic residues" evidence="7">
    <location>
        <begin position="88"/>
        <end position="128"/>
    </location>
</feature>
<dbReference type="InterPro" id="IPR000569">
    <property type="entry name" value="HECT_dom"/>
</dbReference>
<evidence type="ECO:0000256" key="2">
    <source>
        <dbReference type="ARBA" id="ARBA00006331"/>
    </source>
</evidence>
<dbReference type="PROSITE" id="PS50237">
    <property type="entry name" value="HECT"/>
    <property type="match status" value="1"/>
</dbReference>
<protein>
    <recommendedName>
        <fullName evidence="3">HECT-type E3 ubiquitin transferase</fullName>
        <ecNumber evidence="3">2.3.2.26</ecNumber>
    </recommendedName>
</protein>
<dbReference type="Proteomes" id="UP000005222">
    <property type="component" value="Chromosome N"/>
</dbReference>
<keyword evidence="10" id="KW-1185">Reference proteome</keyword>
<dbReference type="Gene3D" id="3.90.1750.10">
    <property type="entry name" value="Hect, E3 ligase catalytic domains"/>
    <property type="match status" value="1"/>
</dbReference>
<dbReference type="InParanoid" id="G8XZ08"/>
<dbReference type="InterPro" id="IPR057948">
    <property type="entry name" value="TPR_TRIP12_N"/>
</dbReference>
<gene>
    <name evidence="9" type="primary">Piso0_005440</name>
    <name evidence="9" type="ORF">GNLVRS01_PISO0N15149g</name>
</gene>
<dbReference type="GO" id="GO:0043161">
    <property type="term" value="P:proteasome-mediated ubiquitin-dependent protein catabolic process"/>
    <property type="evidence" value="ECO:0007669"/>
    <property type="project" value="TreeGrafter"/>
</dbReference>
<sequence length="1651" mass="186548">MGTMGGSNNRQYERGMSQEMEDIEVESSGSGLEDRMETDFIDEEEDDSLQRLSEQARRRRRQVRYFDQDEDDENEEELLGGVASSSEDANEDYDEEYEQDNGEDEEHPDDDEEDDEGNFGDEMDEDIDPMDFLQRLIRARPMGRDRHSSENSDEDPGSSGIYSSIRHHQRGDRTNRSDNSDDELAAGHGFADIVQRIVRGGVVFNGFDRDTSEIQNLINNLNQRHDKFLILESLNELCEKLLMMNGITAERTIPANKLASSLVKIMQDPLLQDELDILLVSCRCLYNFLEVNQDFIHDVLNNNAIECLCERLFEIVCIDLTEQALQTLEMISREPISHNKIVSSNGLKACLQYLDFLTLHAQRKCMTIVANACSNVSYVNFQMIKNVFPDISQVLRNHGDSVVIENGWLAISRIVMSFKLKPSLLESLFLSDILLLEEMTKIIQISSNKSSNSKESSNSNRIPLNFSSCLSLLKSLTVLSNVSVEISRILLEQCSIGEILVRSVNRSSKNTSSGLGSNIDYKIDNDISNNASIEVLMDTPKELLSACLTLIGYLLPITYDIKDSPFLKGTLSNSSERNEINDSRISLCKEVIPDSFMHFVNNIWSLLINCFQATMDFEIRKKALINITRIISFCLESDLYKIDDVNLLCELLASIINQGKGLIGKTLASQKSEDNNRSNIDVHENDILSSHSLSDRYSQNLRKASNSENITLVNQKTLLLSALAICHSLMSKAPNLFVSNFEKEGLINDNAKIVNDLRLLNVDKSDGGKIGSMNTFVSSYTNNFIDPEFKKNYDEPNSESVNQSLLAISELIENLYLSEKRAVSDRIPKHMKSLEEIRKSLEDVEGLKHYDFCEWKNLWTKFKNSIIGENDQAQVSSFELISSGILGAFSKVFNFEETNFNEYSECHKAFLRVFFLEHSLSGTNTSPAFLLVSKLQEALTRAESFDIISSGGTQPLSNDNHQASSMAKQVKLRFSVDPTCQSQIPEPMQHMILSVHAIATFKSLESFIRQRLRILEEMSAISPNGDNESSVILDISSSSNEKSDNRARSVSDSPFVIEFLNNGETIPLETTIYGAVYRSLQSKVDEVVDPARVWSSMHDISFRVTHSDVTEPAVLPPLYCNASKEIENFDSTTLDILNCLRALFEMNDFIRSNVASSKAIRNDVFMNWKLTVKLNRQLEEPLIVASGTLPGWCISITRMFPFLFPLDTRIFFLQSTSFGYSRLIHHWQLRTNQDSNEHSSNRFHLGRPTRHKVRISRKSMLQSAVKVLGMYGSSPGIFEIEYFDEVGSGLGPTLEFYAVVSREFSRKKLKLWRDESDSESSPDGYVVSFNGLFPSPLHKTQLNSENGRKVLFFFQVLGKFVARALLDSRILDLRLNPLFLRIVQVLSSEDSEKISKEKLRSLCNLSTLKLVDPKLARSIEHLLKYVDAYSKLPQEERESHQIDGCTLEDLSLYFVLPGYPKYELIQAGENTQVDSKNIEVYINEILDATLFSGVASQVHAFAEGFSTVFPISSLCIFSPEELAGLFGSSEEDWSYETLLSSIHANHGYSKDSDSFKRLLNILVSFNDVERRCFLQFLTGSPRLPIGGFKALRPEFTVVKKSAENGLKDDDYLPSVMTCANYLKLPNYSSEDVMKVKLLQAVKEGADAFLLS</sequence>
<evidence type="ECO:0000256" key="3">
    <source>
        <dbReference type="ARBA" id="ARBA00012485"/>
    </source>
</evidence>
<dbReference type="GO" id="GO:0000209">
    <property type="term" value="P:protein polyubiquitination"/>
    <property type="evidence" value="ECO:0007669"/>
    <property type="project" value="TreeGrafter"/>
</dbReference>
<evidence type="ECO:0000313" key="9">
    <source>
        <dbReference type="EMBL" id="CCE86917.1"/>
    </source>
</evidence>
<feature type="region of interest" description="Disordered" evidence="7">
    <location>
        <begin position="140"/>
        <end position="183"/>
    </location>
</feature>
<dbReference type="HOGENOM" id="CLU_000366_1_1_1"/>
<dbReference type="PANTHER" id="PTHR45670:SF1">
    <property type="entry name" value="E3 UBIQUITIN-PROTEIN LIGASE HECTD1"/>
    <property type="match status" value="1"/>
</dbReference>
<dbReference type="GO" id="GO:0061630">
    <property type="term" value="F:ubiquitin protein ligase activity"/>
    <property type="evidence" value="ECO:0007669"/>
    <property type="project" value="UniProtKB-EC"/>
</dbReference>
<comment type="catalytic activity">
    <reaction evidence="1">
        <text>S-ubiquitinyl-[E2 ubiquitin-conjugating enzyme]-L-cysteine + [acceptor protein]-L-lysine = [E2 ubiquitin-conjugating enzyme]-L-cysteine + N(6)-ubiquitinyl-[acceptor protein]-L-lysine.</text>
        <dbReference type="EC" id="2.3.2.26"/>
    </reaction>
</comment>
<feature type="compositionally biased region" description="Acidic residues" evidence="7">
    <location>
        <begin position="68"/>
        <end position="78"/>
    </location>
</feature>
<feature type="active site" description="Glycyl thioester intermediate" evidence="6">
    <location>
        <position position="1618"/>
    </location>
</feature>